<name>A0ABP5F3F3_9ACTN</name>
<accession>A0ABP5F3F3</accession>
<dbReference type="InterPro" id="IPR009959">
    <property type="entry name" value="Cyclase_SnoaL-like"/>
</dbReference>
<sequence>MPTNDLLDPNPELVRPLALSVDGGLSRERAAHLVKITQTIYTFWHTGDIRFLHASVDAAFADNTLPAGRPQGFEGVALASKTFRAAVPDLTCELADVVIAGAKAAVRLVFRGHFSGEFEGVQGDGRAIEFIAFDIQHVGEDLIFENWHLEDNLAFLLQAGIVTL</sequence>
<dbReference type="RefSeq" id="WP_344663578.1">
    <property type="nucleotide sequence ID" value="NZ_BAAAQN010000001.1"/>
</dbReference>
<comment type="caution">
    <text evidence="1">The sequence shown here is derived from an EMBL/GenBank/DDBJ whole genome shotgun (WGS) entry which is preliminary data.</text>
</comment>
<protein>
    <submittedName>
        <fullName evidence="1">Ester cyclase</fullName>
    </submittedName>
</protein>
<dbReference type="Gene3D" id="3.10.450.50">
    <property type="match status" value="1"/>
</dbReference>
<proteinExistence type="predicted"/>
<dbReference type="PANTHER" id="PTHR38436">
    <property type="entry name" value="POLYKETIDE CYCLASE SNOAL-LIKE DOMAIN"/>
    <property type="match status" value="1"/>
</dbReference>
<dbReference type="EMBL" id="BAAAQN010000001">
    <property type="protein sequence ID" value="GAA2011817.1"/>
    <property type="molecule type" value="Genomic_DNA"/>
</dbReference>
<dbReference type="SUPFAM" id="SSF54427">
    <property type="entry name" value="NTF2-like"/>
    <property type="match status" value="1"/>
</dbReference>
<dbReference type="PANTHER" id="PTHR38436:SF1">
    <property type="entry name" value="ESTER CYCLASE"/>
    <property type="match status" value="1"/>
</dbReference>
<dbReference type="Proteomes" id="UP001500751">
    <property type="component" value="Unassembled WGS sequence"/>
</dbReference>
<dbReference type="InterPro" id="IPR032710">
    <property type="entry name" value="NTF2-like_dom_sf"/>
</dbReference>
<evidence type="ECO:0000313" key="2">
    <source>
        <dbReference type="Proteomes" id="UP001500751"/>
    </source>
</evidence>
<dbReference type="Pfam" id="PF07366">
    <property type="entry name" value="SnoaL"/>
    <property type="match status" value="1"/>
</dbReference>
<evidence type="ECO:0000313" key="1">
    <source>
        <dbReference type="EMBL" id="GAA2011817.1"/>
    </source>
</evidence>
<gene>
    <name evidence="1" type="ORF">GCM10009839_02570</name>
</gene>
<keyword evidence="2" id="KW-1185">Reference proteome</keyword>
<organism evidence="1 2">
    <name type="scientific">Catenulispora yoronensis</name>
    <dbReference type="NCBI Taxonomy" id="450799"/>
    <lineage>
        <taxon>Bacteria</taxon>
        <taxon>Bacillati</taxon>
        <taxon>Actinomycetota</taxon>
        <taxon>Actinomycetes</taxon>
        <taxon>Catenulisporales</taxon>
        <taxon>Catenulisporaceae</taxon>
        <taxon>Catenulispora</taxon>
    </lineage>
</organism>
<reference evidence="2" key="1">
    <citation type="journal article" date="2019" name="Int. J. Syst. Evol. Microbiol.">
        <title>The Global Catalogue of Microorganisms (GCM) 10K type strain sequencing project: providing services to taxonomists for standard genome sequencing and annotation.</title>
        <authorList>
            <consortium name="The Broad Institute Genomics Platform"/>
            <consortium name="The Broad Institute Genome Sequencing Center for Infectious Disease"/>
            <person name="Wu L."/>
            <person name="Ma J."/>
        </authorList>
    </citation>
    <scope>NUCLEOTIDE SEQUENCE [LARGE SCALE GENOMIC DNA]</scope>
    <source>
        <strain evidence="2">JCM 16014</strain>
    </source>
</reference>